<dbReference type="RefSeq" id="WP_069320174.1">
    <property type="nucleotide sequence ID" value="NZ_MDDS01000019.1"/>
</dbReference>
<keyword evidence="2" id="KW-1185">Reference proteome</keyword>
<dbReference type="STRING" id="1888892.BFL28_15485"/>
<organism evidence="1 2">
    <name type="scientific">Sphingomonas turrisvirgatae</name>
    <dbReference type="NCBI Taxonomy" id="1888892"/>
    <lineage>
        <taxon>Bacteria</taxon>
        <taxon>Pseudomonadati</taxon>
        <taxon>Pseudomonadota</taxon>
        <taxon>Alphaproteobacteria</taxon>
        <taxon>Sphingomonadales</taxon>
        <taxon>Sphingomonadaceae</taxon>
        <taxon>Sphingomonas</taxon>
    </lineage>
</organism>
<sequence>MNLELDRLIRRIVREPTLLDEVTLATIGTRVSEPEIRMLLDKDLAGLRGRDAHPLLLMQFAGAFRIEPMPVLGRQPDQSQS</sequence>
<evidence type="ECO:0000313" key="1">
    <source>
        <dbReference type="EMBL" id="ODP38127.1"/>
    </source>
</evidence>
<comment type="caution">
    <text evidence="1">The sequence shown here is derived from an EMBL/GenBank/DDBJ whole genome shotgun (WGS) entry which is preliminary data.</text>
</comment>
<name>A0A1E3LWG2_9SPHN</name>
<gene>
    <name evidence="1" type="ORF">BFL28_15485</name>
</gene>
<dbReference type="AlphaFoldDB" id="A0A1E3LWG2"/>
<accession>A0A1E3LWG2</accession>
<evidence type="ECO:0000313" key="2">
    <source>
        <dbReference type="Proteomes" id="UP000094487"/>
    </source>
</evidence>
<reference evidence="1 2" key="1">
    <citation type="submission" date="2016-08" db="EMBL/GenBank/DDBJ databases">
        <title>Draft genome of the agarase producing Sphingomonas sp. MCT13.</title>
        <authorList>
            <person name="D'Andrea M.M."/>
            <person name="Rossolini G.M."/>
            <person name="Thaller M.C."/>
        </authorList>
    </citation>
    <scope>NUCLEOTIDE SEQUENCE [LARGE SCALE GENOMIC DNA]</scope>
    <source>
        <strain evidence="1 2">MCT13</strain>
    </source>
</reference>
<protein>
    <recommendedName>
        <fullName evidence="3">Extradiol ring-cleavage dioxygenase LigAB LigA subunit domain-containing protein</fullName>
    </recommendedName>
</protein>
<dbReference type="EMBL" id="MDDS01000019">
    <property type="protein sequence ID" value="ODP38127.1"/>
    <property type="molecule type" value="Genomic_DNA"/>
</dbReference>
<evidence type="ECO:0008006" key="3">
    <source>
        <dbReference type="Google" id="ProtNLM"/>
    </source>
</evidence>
<dbReference type="Proteomes" id="UP000094487">
    <property type="component" value="Unassembled WGS sequence"/>
</dbReference>
<proteinExistence type="predicted"/>